<dbReference type="Gene3D" id="3.60.110.10">
    <property type="entry name" value="Carbon-nitrogen hydrolase"/>
    <property type="match status" value="1"/>
</dbReference>
<keyword evidence="5" id="KW-1185">Reference proteome</keyword>
<dbReference type="EMBL" id="JANBPU010000010">
    <property type="protein sequence ID" value="KAJ1920712.1"/>
    <property type="molecule type" value="Genomic_DNA"/>
</dbReference>
<dbReference type="PANTHER" id="PTHR23088">
    <property type="entry name" value="NITRILASE-RELATED"/>
    <property type="match status" value="1"/>
</dbReference>
<feature type="domain" description="CN hydrolase" evidence="3">
    <location>
        <begin position="599"/>
        <end position="847"/>
    </location>
</feature>
<feature type="region of interest" description="Disordered" evidence="2">
    <location>
        <begin position="401"/>
        <end position="460"/>
    </location>
</feature>
<evidence type="ECO:0000313" key="5">
    <source>
        <dbReference type="Proteomes" id="UP001150538"/>
    </source>
</evidence>
<dbReference type="CDD" id="cd07572">
    <property type="entry name" value="nit"/>
    <property type="match status" value="1"/>
</dbReference>
<reference evidence="4" key="1">
    <citation type="submission" date="2022-07" db="EMBL/GenBank/DDBJ databases">
        <title>Phylogenomic reconstructions and comparative analyses of Kickxellomycotina fungi.</title>
        <authorList>
            <person name="Reynolds N.K."/>
            <person name="Stajich J.E."/>
            <person name="Barry K."/>
            <person name="Grigoriev I.V."/>
            <person name="Crous P."/>
            <person name="Smith M.E."/>
        </authorList>
    </citation>
    <scope>NUCLEOTIDE SEQUENCE</scope>
    <source>
        <strain evidence="4">NBRC 100468</strain>
    </source>
</reference>
<dbReference type="InterPro" id="IPR003010">
    <property type="entry name" value="C-N_Hydrolase"/>
</dbReference>
<dbReference type="OrthoDB" id="10250282at2759"/>
<name>A0A9W8A0Z9_9FUNG</name>
<dbReference type="Proteomes" id="UP001150538">
    <property type="component" value="Unassembled WGS sequence"/>
</dbReference>
<evidence type="ECO:0000313" key="4">
    <source>
        <dbReference type="EMBL" id="KAJ1920712.1"/>
    </source>
</evidence>
<evidence type="ECO:0000259" key="3">
    <source>
        <dbReference type="PROSITE" id="PS50263"/>
    </source>
</evidence>
<feature type="compositionally biased region" description="Low complexity" evidence="2">
    <location>
        <begin position="334"/>
        <end position="357"/>
    </location>
</feature>
<comment type="caution">
    <text evidence="4">The sequence shown here is derived from an EMBL/GenBank/DDBJ whole genome shotgun (WGS) entry which is preliminary data.</text>
</comment>
<dbReference type="GO" id="GO:0003837">
    <property type="term" value="F:beta-ureidopropionase activity"/>
    <property type="evidence" value="ECO:0007669"/>
    <property type="project" value="UniProtKB-EC"/>
</dbReference>
<proteinExistence type="predicted"/>
<feature type="compositionally biased region" description="Polar residues" evidence="2">
    <location>
        <begin position="218"/>
        <end position="238"/>
    </location>
</feature>
<feature type="region of interest" description="Disordered" evidence="2">
    <location>
        <begin position="122"/>
        <end position="238"/>
    </location>
</feature>
<feature type="compositionally biased region" description="Low complexity" evidence="2">
    <location>
        <begin position="123"/>
        <end position="143"/>
    </location>
</feature>
<dbReference type="InterPro" id="IPR036526">
    <property type="entry name" value="C-N_Hydrolase_sf"/>
</dbReference>
<feature type="compositionally biased region" description="Low complexity" evidence="2">
    <location>
        <begin position="415"/>
        <end position="427"/>
    </location>
</feature>
<dbReference type="SUPFAM" id="SSF56317">
    <property type="entry name" value="Carbon-nitrogen hydrolase"/>
    <property type="match status" value="1"/>
</dbReference>
<organism evidence="4 5">
    <name type="scientific">Mycoemilia scoparia</name>
    <dbReference type="NCBI Taxonomy" id="417184"/>
    <lineage>
        <taxon>Eukaryota</taxon>
        <taxon>Fungi</taxon>
        <taxon>Fungi incertae sedis</taxon>
        <taxon>Zoopagomycota</taxon>
        <taxon>Kickxellomycotina</taxon>
        <taxon>Kickxellomycetes</taxon>
        <taxon>Kickxellales</taxon>
        <taxon>Kickxellaceae</taxon>
        <taxon>Mycoemilia</taxon>
    </lineage>
</organism>
<dbReference type="PROSITE" id="PS50263">
    <property type="entry name" value="CN_HYDROLASE"/>
    <property type="match status" value="1"/>
</dbReference>
<feature type="compositionally biased region" description="Polar residues" evidence="2">
    <location>
        <begin position="175"/>
        <end position="191"/>
    </location>
</feature>
<dbReference type="AlphaFoldDB" id="A0A9W8A0Z9"/>
<keyword evidence="1 4" id="KW-0378">Hydrolase</keyword>
<evidence type="ECO:0000256" key="1">
    <source>
        <dbReference type="ARBA" id="ARBA00022801"/>
    </source>
</evidence>
<evidence type="ECO:0000256" key="2">
    <source>
        <dbReference type="SAM" id="MobiDB-lite"/>
    </source>
</evidence>
<feature type="region of interest" description="Disordered" evidence="2">
    <location>
        <begin position="315"/>
        <end position="360"/>
    </location>
</feature>
<dbReference type="InterPro" id="IPR036236">
    <property type="entry name" value="Znf_C2H2_sf"/>
</dbReference>
<dbReference type="InterPro" id="IPR001110">
    <property type="entry name" value="UPF0012_CS"/>
</dbReference>
<dbReference type="SMART" id="SM00614">
    <property type="entry name" value="ZnF_BED"/>
    <property type="match status" value="1"/>
</dbReference>
<dbReference type="InterPro" id="IPR045254">
    <property type="entry name" value="Nit1/2_C-N_Hydrolase"/>
</dbReference>
<accession>A0A9W8A0Z9</accession>
<dbReference type="SUPFAM" id="SSF57667">
    <property type="entry name" value="beta-beta-alpha zinc fingers"/>
    <property type="match status" value="1"/>
</dbReference>
<dbReference type="PANTHER" id="PTHR23088:SF27">
    <property type="entry name" value="DEAMINATED GLUTATHIONE AMIDASE"/>
    <property type="match status" value="1"/>
</dbReference>
<sequence>MADIGNKHDLVNGDITSTMTVDEMMYSQVSSMASTVQHGMGQGDVHPVSTSDNHFSNGTSLPLSDKITNLATKHQKNIISYDPENDHSGLSLFNFSSDDQAHEVATDHHNSHSDSIEDGIIFSRSTTNPNNSNSSNNNNSGNSHQIGRKDDSDKADSNKAPGSASSAHGEMDDGNSGSILNHQINSSSKSPSDLHHDGSGDNSNSSSGGRDGEKRLKTSNNGTDQSGPNNIANSTNTKNQLESYTEVNNGMADVSTHNEIHTSQALAQVFSSVGLPKDAAPVRSMDDTSTGFPRVTRMHTDSVFGVATLAAASSNVSDISTPLRHRQSVSAGNTPTPGSSSTTPLKRPAAPSPASESNPRLKSKVWNWYDVLEDGHRQCLFCNQKYGPLTATTILARHYANKHDQSNARQRTSRRVSTSKSTTSVKSAGAISTSTAMLTAHNSATGSPGTQTPIHNSQHTPASFHAHANALLASGGSVTVPAPPHPPHFGQMVHANGLGGTVSTAGGIYGTHVIDTGVMANEDLIKSVTEAVNQHHNAHPHSQQGHQHHSHHSQFVNNNVMMASGLSFNMAAANAQVITPQMMSALSSRTPVSIGNGRVCASVAQFCATNNTATNLQTCIDLVAMASQSGSKMLFLPEASDFIAETPTQAAQLAQPLQGNFLARLRKAAKAAGVWVSLGVHESAGEGIMYNTNVVMNDRGELVSIYRKLHLFDVDIKNGPCLRESDTTTRGEDVMHPVQTPVGRLGLAICYDVRFPEMANRLRSYGAELLCYPSAFTERTGSAHWEVLLRARAIETQTYVFGAAQRGRHNSKRTSYGDAMIVDPWGAVLARCPMTDKPSIATADIDLEFLKKVRREMPVFEHRRTDLFGGAP</sequence>
<gene>
    <name evidence="4" type="primary">NIT2</name>
    <name evidence="4" type="ORF">H4219_001111</name>
</gene>
<feature type="compositionally biased region" description="Basic and acidic residues" evidence="2">
    <location>
        <begin position="147"/>
        <end position="157"/>
    </location>
</feature>
<feature type="compositionally biased region" description="Polar residues" evidence="2">
    <location>
        <begin position="430"/>
        <end position="460"/>
    </location>
</feature>
<dbReference type="Pfam" id="PF00795">
    <property type="entry name" value="CN_hydrolase"/>
    <property type="match status" value="1"/>
</dbReference>
<dbReference type="PROSITE" id="PS01227">
    <property type="entry name" value="UPF0012"/>
    <property type="match status" value="1"/>
</dbReference>
<dbReference type="EC" id="3.5.1.6" evidence="4"/>
<protein>
    <submittedName>
        <fullName evidence="4">Carbon-nitrogen hydrolase</fullName>
        <ecNumber evidence="4">3.5.1.6</ecNumber>
    </submittedName>
</protein>